<sequence length="172" mass="19325">MSSKDSKVKEVTPFQVKREDIFYSAENEIMFSRELHAGSSSHLKLSDEGKLHGSSPTYSDKNSTDQSAVGQQISFSEDEEEEMNTPVFYRRYGSKKRMKLDHQKNTNSEKNIRGPVHDLPGPPPQKVTWVLAGAPNQWDAYVNGCAVSEAEKLRWAEAFVLSTRDNGDNGNN</sequence>
<proteinExistence type="predicted"/>
<protein>
    <submittedName>
        <fullName evidence="2">Uncharacterized protein</fullName>
    </submittedName>
</protein>
<dbReference type="STRING" id="3885.V7C1Z0"/>
<reference evidence="3" key="1">
    <citation type="journal article" date="2014" name="Nat. Genet.">
        <title>A reference genome for common bean and genome-wide analysis of dual domestications.</title>
        <authorList>
            <person name="Schmutz J."/>
            <person name="McClean P.E."/>
            <person name="Mamidi S."/>
            <person name="Wu G.A."/>
            <person name="Cannon S.B."/>
            <person name="Grimwood J."/>
            <person name="Jenkins J."/>
            <person name="Shu S."/>
            <person name="Song Q."/>
            <person name="Chavarro C."/>
            <person name="Torres-Torres M."/>
            <person name="Geffroy V."/>
            <person name="Moghaddam S.M."/>
            <person name="Gao D."/>
            <person name="Abernathy B."/>
            <person name="Barry K."/>
            <person name="Blair M."/>
            <person name="Brick M.A."/>
            <person name="Chovatia M."/>
            <person name="Gepts P."/>
            <person name="Goodstein D.M."/>
            <person name="Gonzales M."/>
            <person name="Hellsten U."/>
            <person name="Hyten D.L."/>
            <person name="Jia G."/>
            <person name="Kelly J.D."/>
            <person name="Kudrna D."/>
            <person name="Lee R."/>
            <person name="Richard M.M."/>
            <person name="Miklas P.N."/>
            <person name="Osorno J.M."/>
            <person name="Rodrigues J."/>
            <person name="Thareau V."/>
            <person name="Urrea C.A."/>
            <person name="Wang M."/>
            <person name="Yu Y."/>
            <person name="Zhang M."/>
            <person name="Wing R.A."/>
            <person name="Cregan P.B."/>
            <person name="Rokhsar D.S."/>
            <person name="Jackson S.A."/>
        </authorList>
    </citation>
    <scope>NUCLEOTIDE SEQUENCE [LARGE SCALE GENOMIC DNA]</scope>
    <source>
        <strain evidence="3">cv. G19833</strain>
    </source>
</reference>
<dbReference type="OrthoDB" id="10072024at2759"/>
<accession>V7C1Z0</accession>
<dbReference type="EMBL" id="CM002291">
    <property type="protein sequence ID" value="ESW22931.1"/>
    <property type="molecule type" value="Genomic_DNA"/>
</dbReference>
<evidence type="ECO:0000313" key="3">
    <source>
        <dbReference type="Proteomes" id="UP000000226"/>
    </source>
</evidence>
<dbReference type="PhylomeDB" id="V7C1Z0"/>
<keyword evidence="3" id="KW-1185">Reference proteome</keyword>
<feature type="region of interest" description="Disordered" evidence="1">
    <location>
        <begin position="37"/>
        <end position="125"/>
    </location>
</feature>
<evidence type="ECO:0000256" key="1">
    <source>
        <dbReference type="SAM" id="MobiDB-lite"/>
    </source>
</evidence>
<evidence type="ECO:0000313" key="2">
    <source>
        <dbReference type="EMBL" id="ESW22931.1"/>
    </source>
</evidence>
<dbReference type="AlphaFoldDB" id="V7C1Z0"/>
<dbReference type="Proteomes" id="UP000000226">
    <property type="component" value="Chromosome 4"/>
</dbReference>
<feature type="compositionally biased region" description="Polar residues" evidence="1">
    <location>
        <begin position="54"/>
        <end position="75"/>
    </location>
</feature>
<gene>
    <name evidence="2" type="ORF">PHAVU_004G007400g</name>
</gene>
<name>V7C1Z0_PHAVU</name>
<organism evidence="2 3">
    <name type="scientific">Phaseolus vulgaris</name>
    <name type="common">Kidney bean</name>
    <name type="synonym">French bean</name>
    <dbReference type="NCBI Taxonomy" id="3885"/>
    <lineage>
        <taxon>Eukaryota</taxon>
        <taxon>Viridiplantae</taxon>
        <taxon>Streptophyta</taxon>
        <taxon>Embryophyta</taxon>
        <taxon>Tracheophyta</taxon>
        <taxon>Spermatophyta</taxon>
        <taxon>Magnoliopsida</taxon>
        <taxon>eudicotyledons</taxon>
        <taxon>Gunneridae</taxon>
        <taxon>Pentapetalae</taxon>
        <taxon>rosids</taxon>
        <taxon>fabids</taxon>
        <taxon>Fabales</taxon>
        <taxon>Fabaceae</taxon>
        <taxon>Papilionoideae</taxon>
        <taxon>50 kb inversion clade</taxon>
        <taxon>NPAAA clade</taxon>
        <taxon>indigoferoid/millettioid clade</taxon>
        <taxon>Phaseoleae</taxon>
        <taxon>Phaseolus</taxon>
    </lineage>
</organism>
<dbReference type="Gramene" id="ESW22931">
    <property type="protein sequence ID" value="ESW22931"/>
    <property type="gene ID" value="PHAVU_004G007400g"/>
</dbReference>